<dbReference type="EMBL" id="BKCJ010318943">
    <property type="protein sequence ID" value="GEZ75285.1"/>
    <property type="molecule type" value="Genomic_DNA"/>
</dbReference>
<evidence type="ECO:0000313" key="1">
    <source>
        <dbReference type="EMBL" id="GEZ75285.1"/>
    </source>
</evidence>
<name>A0A699IMF9_TANCI</name>
<protein>
    <submittedName>
        <fullName evidence="1">Protein TOPLESS</fullName>
    </submittedName>
</protein>
<gene>
    <name evidence="1" type="ORF">Tci_547258</name>
</gene>
<proteinExistence type="predicted"/>
<comment type="caution">
    <text evidence="1">The sequence shown here is derived from an EMBL/GenBank/DDBJ whole genome shotgun (WGS) entry which is preliminary data.</text>
</comment>
<organism evidence="1">
    <name type="scientific">Tanacetum cinerariifolium</name>
    <name type="common">Dalmatian daisy</name>
    <name type="synonym">Chrysanthemum cinerariifolium</name>
    <dbReference type="NCBI Taxonomy" id="118510"/>
    <lineage>
        <taxon>Eukaryota</taxon>
        <taxon>Viridiplantae</taxon>
        <taxon>Streptophyta</taxon>
        <taxon>Embryophyta</taxon>
        <taxon>Tracheophyta</taxon>
        <taxon>Spermatophyta</taxon>
        <taxon>Magnoliopsida</taxon>
        <taxon>eudicotyledons</taxon>
        <taxon>Gunneridae</taxon>
        <taxon>Pentapetalae</taxon>
        <taxon>asterids</taxon>
        <taxon>campanulids</taxon>
        <taxon>Asterales</taxon>
        <taxon>Asteraceae</taxon>
        <taxon>Asteroideae</taxon>
        <taxon>Anthemideae</taxon>
        <taxon>Anthemidinae</taxon>
        <taxon>Tanacetum</taxon>
    </lineage>
</organism>
<reference evidence="1" key="1">
    <citation type="journal article" date="2019" name="Sci. Rep.">
        <title>Draft genome of Tanacetum cinerariifolium, the natural source of mosquito coil.</title>
        <authorList>
            <person name="Yamashiro T."/>
            <person name="Shiraishi A."/>
            <person name="Satake H."/>
            <person name="Nakayama K."/>
        </authorList>
    </citation>
    <scope>NUCLEOTIDE SEQUENCE</scope>
</reference>
<accession>A0A699IMF9</accession>
<dbReference type="AlphaFoldDB" id="A0A699IMF9"/>
<feature type="non-terminal residue" evidence="1">
    <location>
        <position position="1"/>
    </location>
</feature>
<sequence length="60" mass="6867">IFYASVGTTVGDIGIREVGSREKLVLKNFKVNYLSAFFISQQKKQLIKNGRRFRRNTCGL</sequence>